<dbReference type="PANTHER" id="PTHR23349:SF72">
    <property type="entry name" value="HLH54F"/>
    <property type="match status" value="1"/>
</dbReference>
<evidence type="ECO:0000259" key="7">
    <source>
        <dbReference type="PROSITE" id="PS50888"/>
    </source>
</evidence>
<evidence type="ECO:0000256" key="2">
    <source>
        <dbReference type="ARBA" id="ARBA00023015"/>
    </source>
</evidence>
<keyword evidence="9" id="KW-1185">Reference proteome</keyword>
<keyword evidence="4" id="KW-0804">Transcription</keyword>
<dbReference type="InterPro" id="IPR011598">
    <property type="entry name" value="bHLH_dom"/>
</dbReference>
<evidence type="ECO:0000313" key="8">
    <source>
        <dbReference type="EMBL" id="KAG8187642.1"/>
    </source>
</evidence>
<evidence type="ECO:0000256" key="3">
    <source>
        <dbReference type="ARBA" id="ARBA00023125"/>
    </source>
</evidence>
<dbReference type="GO" id="GO:0000981">
    <property type="term" value="F:DNA-binding transcription factor activity, RNA polymerase II-specific"/>
    <property type="evidence" value="ECO:0007669"/>
    <property type="project" value="TreeGrafter"/>
</dbReference>
<dbReference type="SMART" id="SM00353">
    <property type="entry name" value="HLH"/>
    <property type="match status" value="1"/>
</dbReference>
<proteinExistence type="predicted"/>
<name>A0AAV6UTB0_9ARAC</name>
<feature type="domain" description="BHLH" evidence="7">
    <location>
        <begin position="34"/>
        <end position="86"/>
    </location>
</feature>
<dbReference type="Pfam" id="PF00010">
    <property type="entry name" value="HLH"/>
    <property type="match status" value="1"/>
</dbReference>
<accession>A0AAV6UTB0</accession>
<dbReference type="InterPro" id="IPR050283">
    <property type="entry name" value="E-box_TF_Regulators"/>
</dbReference>
<comment type="caution">
    <text evidence="8">The sequence shown here is derived from an EMBL/GenBank/DDBJ whole genome shotgun (WGS) entry which is preliminary data.</text>
</comment>
<organism evidence="8 9">
    <name type="scientific">Oedothorax gibbosus</name>
    <dbReference type="NCBI Taxonomy" id="931172"/>
    <lineage>
        <taxon>Eukaryota</taxon>
        <taxon>Metazoa</taxon>
        <taxon>Ecdysozoa</taxon>
        <taxon>Arthropoda</taxon>
        <taxon>Chelicerata</taxon>
        <taxon>Arachnida</taxon>
        <taxon>Araneae</taxon>
        <taxon>Araneomorphae</taxon>
        <taxon>Entelegynae</taxon>
        <taxon>Araneoidea</taxon>
        <taxon>Linyphiidae</taxon>
        <taxon>Erigoninae</taxon>
        <taxon>Oedothorax</taxon>
    </lineage>
</organism>
<dbReference type="EMBL" id="JAFNEN010000264">
    <property type="protein sequence ID" value="KAG8187642.1"/>
    <property type="molecule type" value="Genomic_DNA"/>
</dbReference>
<keyword evidence="2" id="KW-0805">Transcription regulation</keyword>
<dbReference type="CDD" id="cd11423">
    <property type="entry name" value="bHLH_TS_musculin_like"/>
    <property type="match status" value="1"/>
</dbReference>
<dbReference type="GO" id="GO:0000977">
    <property type="term" value="F:RNA polymerase II transcription regulatory region sequence-specific DNA binding"/>
    <property type="evidence" value="ECO:0007669"/>
    <property type="project" value="TreeGrafter"/>
</dbReference>
<evidence type="ECO:0000256" key="4">
    <source>
        <dbReference type="ARBA" id="ARBA00023163"/>
    </source>
</evidence>
<gene>
    <name evidence="8" type="ORF">JTE90_005496</name>
</gene>
<comment type="subcellular location">
    <subcellularLocation>
        <location evidence="1">Nucleus</location>
    </subcellularLocation>
</comment>
<protein>
    <recommendedName>
        <fullName evidence="7">BHLH domain-containing protein</fullName>
    </recommendedName>
</protein>
<dbReference type="GO" id="GO:0046983">
    <property type="term" value="F:protein dimerization activity"/>
    <property type="evidence" value="ECO:0007669"/>
    <property type="project" value="InterPro"/>
</dbReference>
<dbReference type="Gene3D" id="4.10.280.10">
    <property type="entry name" value="Helix-loop-helix DNA-binding domain"/>
    <property type="match status" value="1"/>
</dbReference>
<dbReference type="AlphaFoldDB" id="A0AAV6UTB0"/>
<keyword evidence="5" id="KW-0539">Nucleus</keyword>
<evidence type="ECO:0000313" key="9">
    <source>
        <dbReference type="Proteomes" id="UP000827092"/>
    </source>
</evidence>
<evidence type="ECO:0000256" key="6">
    <source>
        <dbReference type="SAM" id="MobiDB-lite"/>
    </source>
</evidence>
<feature type="region of interest" description="Disordered" evidence="6">
    <location>
        <begin position="1"/>
        <end position="41"/>
    </location>
</feature>
<dbReference type="PROSITE" id="PS50888">
    <property type="entry name" value="BHLH"/>
    <property type="match status" value="1"/>
</dbReference>
<dbReference type="SUPFAM" id="SSF47459">
    <property type="entry name" value="HLH, helix-loop-helix DNA-binding domain"/>
    <property type="match status" value="1"/>
</dbReference>
<dbReference type="InterPro" id="IPR036638">
    <property type="entry name" value="HLH_DNA-bd_sf"/>
</dbReference>
<evidence type="ECO:0000256" key="5">
    <source>
        <dbReference type="ARBA" id="ARBA00023242"/>
    </source>
</evidence>
<dbReference type="Proteomes" id="UP000827092">
    <property type="component" value="Unassembled WGS sequence"/>
</dbReference>
<dbReference type="PANTHER" id="PTHR23349">
    <property type="entry name" value="BASIC HELIX-LOOP-HELIX TRANSCRIPTION FACTOR, TWIST"/>
    <property type="match status" value="1"/>
</dbReference>
<evidence type="ECO:0000256" key="1">
    <source>
        <dbReference type="ARBA" id="ARBA00004123"/>
    </source>
</evidence>
<sequence>MAKRRSNPTPPHSTTQDFDALFDSAPDGSPEKPFQRNAANARERARMRVLSRAFSRLKTALPWVPTDTKLSKLDTLRLASSYIAHLRTVLRNDVSDDVMKTNDVIGKRHRPPVHPITLTWPFTISNNKPGSGGEDSNTSVQNENKVLAEPHPMPYHSYPPCEYMHTTFTDEHMARDAYGHYIH</sequence>
<dbReference type="FunFam" id="4.10.280.10:FF:000010">
    <property type="entry name" value="Scleraxis bHLH transcription factor"/>
    <property type="match status" value="1"/>
</dbReference>
<keyword evidence="3" id="KW-0238">DNA-binding</keyword>
<dbReference type="GO" id="GO:0032502">
    <property type="term" value="P:developmental process"/>
    <property type="evidence" value="ECO:0007669"/>
    <property type="project" value="TreeGrafter"/>
</dbReference>
<dbReference type="GO" id="GO:0005634">
    <property type="term" value="C:nucleus"/>
    <property type="evidence" value="ECO:0007669"/>
    <property type="project" value="UniProtKB-SubCell"/>
</dbReference>
<reference evidence="8 9" key="1">
    <citation type="journal article" date="2022" name="Nat. Ecol. Evol.">
        <title>A masculinizing supergene underlies an exaggerated male reproductive morph in a spider.</title>
        <authorList>
            <person name="Hendrickx F."/>
            <person name="De Corte Z."/>
            <person name="Sonet G."/>
            <person name="Van Belleghem S.M."/>
            <person name="Kostlbacher S."/>
            <person name="Vangestel C."/>
        </authorList>
    </citation>
    <scope>NUCLEOTIDE SEQUENCE [LARGE SCALE GENOMIC DNA]</scope>
    <source>
        <strain evidence="8">W744_W776</strain>
    </source>
</reference>